<name>A0ABQ9WGH0_SAGOE</name>
<feature type="compositionally biased region" description="Low complexity" evidence="1">
    <location>
        <begin position="92"/>
        <end position="103"/>
    </location>
</feature>
<accession>A0ABQ9WGH0</accession>
<proteinExistence type="predicted"/>
<organism evidence="2 3">
    <name type="scientific">Saguinus oedipus</name>
    <name type="common">Cotton-top tamarin</name>
    <name type="synonym">Oedipomidas oedipus</name>
    <dbReference type="NCBI Taxonomy" id="9490"/>
    <lineage>
        <taxon>Eukaryota</taxon>
        <taxon>Metazoa</taxon>
        <taxon>Chordata</taxon>
        <taxon>Craniata</taxon>
        <taxon>Vertebrata</taxon>
        <taxon>Euteleostomi</taxon>
        <taxon>Mammalia</taxon>
        <taxon>Eutheria</taxon>
        <taxon>Euarchontoglires</taxon>
        <taxon>Primates</taxon>
        <taxon>Haplorrhini</taxon>
        <taxon>Platyrrhini</taxon>
        <taxon>Cebidae</taxon>
        <taxon>Callitrichinae</taxon>
        <taxon>Saguinus</taxon>
    </lineage>
</organism>
<feature type="compositionally biased region" description="Basic and acidic residues" evidence="1">
    <location>
        <begin position="112"/>
        <end position="125"/>
    </location>
</feature>
<sequence length="125" mass="13087">MLAALPSGYKRSRLTPTSLVPGVSLGNPESQALSQVAIGHSGAVRGRICLDTWSCPCHLDALGEMWFWAQEPVAALVAGEGGTGLGRRSRLRGAGSARARATGKPGWGGRVPWDREGGSRAPEPR</sequence>
<gene>
    <name evidence="2" type="ORF">P7K49_002109</name>
</gene>
<feature type="region of interest" description="Disordered" evidence="1">
    <location>
        <begin position="83"/>
        <end position="125"/>
    </location>
</feature>
<evidence type="ECO:0000313" key="3">
    <source>
        <dbReference type="Proteomes" id="UP001266305"/>
    </source>
</evidence>
<evidence type="ECO:0000313" key="2">
    <source>
        <dbReference type="EMBL" id="KAK2120723.1"/>
    </source>
</evidence>
<keyword evidence="3" id="KW-1185">Reference proteome</keyword>
<reference evidence="2 3" key="1">
    <citation type="submission" date="2023-05" db="EMBL/GenBank/DDBJ databases">
        <title>B98-5 Cell Line De Novo Hybrid Assembly: An Optical Mapping Approach.</title>
        <authorList>
            <person name="Kananen K."/>
            <person name="Auerbach J.A."/>
            <person name="Kautto E."/>
            <person name="Blachly J.S."/>
        </authorList>
    </citation>
    <scope>NUCLEOTIDE SEQUENCE [LARGE SCALE GENOMIC DNA]</scope>
    <source>
        <strain evidence="2">B95-8</strain>
        <tissue evidence="2">Cell line</tissue>
    </source>
</reference>
<dbReference type="Proteomes" id="UP001266305">
    <property type="component" value="Unassembled WGS sequence"/>
</dbReference>
<comment type="caution">
    <text evidence="2">The sequence shown here is derived from an EMBL/GenBank/DDBJ whole genome shotgun (WGS) entry which is preliminary data.</text>
</comment>
<evidence type="ECO:0000256" key="1">
    <source>
        <dbReference type="SAM" id="MobiDB-lite"/>
    </source>
</evidence>
<dbReference type="EMBL" id="JASSZA010000001">
    <property type="protein sequence ID" value="KAK2120723.1"/>
    <property type="molecule type" value="Genomic_DNA"/>
</dbReference>
<protein>
    <submittedName>
        <fullName evidence="2">Uncharacterized protein</fullName>
    </submittedName>
</protein>